<keyword evidence="5 9" id="KW-1015">Disulfide bond</keyword>
<dbReference type="EMBL" id="QPGB01000001">
    <property type="protein sequence ID" value="RCS59359.1"/>
    <property type="molecule type" value="Genomic_DNA"/>
</dbReference>
<evidence type="ECO:0000313" key="11">
    <source>
        <dbReference type="Proteomes" id="UP000252357"/>
    </source>
</evidence>
<protein>
    <recommendedName>
        <fullName evidence="9">Flagellar transcriptional regulator FlhD</fullName>
    </recommendedName>
</protein>
<comment type="subunit">
    <text evidence="9">Homodimer; disulfide-linked. Forms a heterohexamer composed of two FlhC and four FlhD subunits. Each FlhC binds a FlhD dimer, forming a heterotrimer, and a hexamer assembles by dimerization of two heterotrimers.</text>
</comment>
<dbReference type="SUPFAM" id="SSF63592">
    <property type="entry name" value="Flagellar transcriptional activator FlhD"/>
    <property type="match status" value="1"/>
</dbReference>
<comment type="caution">
    <text evidence="10">The sequence shown here is derived from an EMBL/GenBank/DDBJ whole genome shotgun (WGS) entry which is preliminary data.</text>
</comment>
<evidence type="ECO:0000256" key="3">
    <source>
        <dbReference type="ARBA" id="ARBA00023015"/>
    </source>
</evidence>
<keyword evidence="4 9" id="KW-0238">DNA-binding</keyword>
<comment type="subcellular location">
    <subcellularLocation>
        <location evidence="9">Cytoplasm</location>
    </subcellularLocation>
</comment>
<comment type="function">
    <text evidence="8 9">Functions in complex with FlhC as a master transcriptional regulator that regulates transcription of several flagellar and non-flagellar operons by binding to their promoter region. Activates expression of class 2 flagellar genes, including fliA, which is a flagellum-specific sigma factor that turns on the class 3 genes. Also regulates genes whose products function in a variety of physiological pathways.</text>
</comment>
<keyword evidence="10" id="KW-0969">Cilium</keyword>
<keyword evidence="3 9" id="KW-0805">Transcription regulation</keyword>
<dbReference type="RefSeq" id="WP_114401509.1">
    <property type="nucleotide sequence ID" value="NZ_QPGB01000001.1"/>
</dbReference>
<comment type="similarity">
    <text evidence="9">Belongs to the FlhD family.</text>
</comment>
<organism evidence="10 11">
    <name type="scientific">Parvibium lacunae</name>
    <dbReference type="NCBI Taxonomy" id="1888893"/>
    <lineage>
        <taxon>Bacteria</taxon>
        <taxon>Pseudomonadati</taxon>
        <taxon>Pseudomonadota</taxon>
        <taxon>Betaproteobacteria</taxon>
        <taxon>Burkholderiales</taxon>
        <taxon>Alcaligenaceae</taxon>
        <taxon>Parvibium</taxon>
    </lineage>
</organism>
<evidence type="ECO:0000256" key="2">
    <source>
        <dbReference type="ARBA" id="ARBA00022795"/>
    </source>
</evidence>
<evidence type="ECO:0000256" key="5">
    <source>
        <dbReference type="ARBA" id="ARBA00023157"/>
    </source>
</evidence>
<keyword evidence="1 9" id="KW-0963">Cytoplasm</keyword>
<evidence type="ECO:0000256" key="1">
    <source>
        <dbReference type="ARBA" id="ARBA00022490"/>
    </source>
</evidence>
<proteinExistence type="inferred from homology"/>
<dbReference type="AlphaFoldDB" id="A0A368L7Z5"/>
<dbReference type="Proteomes" id="UP000252357">
    <property type="component" value="Unassembled WGS sequence"/>
</dbReference>
<reference evidence="10 11" key="1">
    <citation type="journal article" date="2018" name="Int. J. Syst. Evol. Microbiol.">
        <title>Parvibium lacunae gen. nov., sp. nov., a new member of the family Alcaligenaceae isolated from a freshwater pond.</title>
        <authorList>
            <person name="Chen W.M."/>
            <person name="Xie P.B."/>
            <person name="Hsu M.Y."/>
            <person name="Sheu S.Y."/>
        </authorList>
    </citation>
    <scope>NUCLEOTIDE SEQUENCE [LARGE SCALE GENOMIC DNA]</scope>
    <source>
        <strain evidence="10 11">KMB9</strain>
    </source>
</reference>
<comment type="domain">
    <text evidence="9">The C-terminal region contains a putative helix-turn-helix (HTH) motif, suggesting that this region may bind DNA.</text>
</comment>
<keyword evidence="7 9" id="KW-0804">Transcription</keyword>
<accession>A0A368L7Z5</accession>
<evidence type="ECO:0000256" key="8">
    <source>
        <dbReference type="ARBA" id="ARBA00025431"/>
    </source>
</evidence>
<evidence type="ECO:0000256" key="7">
    <source>
        <dbReference type="ARBA" id="ARBA00023163"/>
    </source>
</evidence>
<dbReference type="GO" id="GO:0005737">
    <property type="term" value="C:cytoplasm"/>
    <property type="evidence" value="ECO:0007669"/>
    <property type="project" value="UniProtKB-SubCell"/>
</dbReference>
<dbReference type="GO" id="GO:0044780">
    <property type="term" value="P:bacterial-type flagellum assembly"/>
    <property type="evidence" value="ECO:0007669"/>
    <property type="project" value="InterPro"/>
</dbReference>
<sequence>MKTNKLIDEIREMNLSYLLLAQQMVRTDKAEAIFRLGISEDVADIIEGLSVAQVMKIAASQGMLMCRFRFDDEIVWNLLTSHTAEKQKNAAAGMHAAILMASQAAEVA</sequence>
<dbReference type="NCBIfam" id="NF002783">
    <property type="entry name" value="PRK02909.1-1"/>
    <property type="match status" value="1"/>
</dbReference>
<name>A0A368L7Z5_9BURK</name>
<keyword evidence="10" id="KW-0966">Cell projection</keyword>
<keyword evidence="10" id="KW-0282">Flagellum</keyword>
<dbReference type="Pfam" id="PF05247">
    <property type="entry name" value="FlhD"/>
    <property type="match status" value="1"/>
</dbReference>
<feature type="disulfide bond" description="Interchain" evidence="9">
    <location>
        <position position="66"/>
    </location>
</feature>
<dbReference type="OrthoDB" id="5298036at2"/>
<gene>
    <name evidence="9" type="primary">flhD</name>
    <name evidence="10" type="ORF">DU000_01060</name>
</gene>
<dbReference type="GO" id="GO:1902208">
    <property type="term" value="P:regulation of bacterial-type flagellum assembly"/>
    <property type="evidence" value="ECO:0007669"/>
    <property type="project" value="UniProtKB-UniRule"/>
</dbReference>
<evidence type="ECO:0000256" key="4">
    <source>
        <dbReference type="ARBA" id="ARBA00023125"/>
    </source>
</evidence>
<evidence type="ECO:0000313" key="10">
    <source>
        <dbReference type="EMBL" id="RCS59359.1"/>
    </source>
</evidence>
<dbReference type="InterPro" id="IPR023559">
    <property type="entry name" value="Flagellar_FlhD"/>
</dbReference>
<dbReference type="HAMAP" id="MF_00725">
    <property type="entry name" value="FlhD"/>
    <property type="match status" value="1"/>
</dbReference>
<keyword evidence="11" id="KW-1185">Reference proteome</keyword>
<keyword evidence="2 9" id="KW-1005">Bacterial flagellum biogenesis</keyword>
<keyword evidence="6 9" id="KW-0010">Activator</keyword>
<dbReference type="GO" id="GO:0045893">
    <property type="term" value="P:positive regulation of DNA-templated transcription"/>
    <property type="evidence" value="ECO:0007669"/>
    <property type="project" value="InterPro"/>
</dbReference>
<evidence type="ECO:0000256" key="6">
    <source>
        <dbReference type="ARBA" id="ARBA00023159"/>
    </source>
</evidence>
<dbReference type="Gene3D" id="1.10.4000.10">
    <property type="entry name" value="Flagellar transcriptional activator FlhD"/>
    <property type="match status" value="1"/>
</dbReference>
<evidence type="ECO:0000256" key="9">
    <source>
        <dbReference type="HAMAP-Rule" id="MF_00725"/>
    </source>
</evidence>
<dbReference type="InterPro" id="IPR036194">
    <property type="entry name" value="FlhD_sf"/>
</dbReference>
<dbReference type="GO" id="GO:0003677">
    <property type="term" value="F:DNA binding"/>
    <property type="evidence" value="ECO:0007669"/>
    <property type="project" value="UniProtKB-UniRule"/>
</dbReference>